<feature type="transmembrane region" description="Helical" evidence="8">
    <location>
        <begin position="277"/>
        <end position="296"/>
    </location>
</feature>
<evidence type="ECO:0000256" key="1">
    <source>
        <dbReference type="ARBA" id="ARBA00004141"/>
    </source>
</evidence>
<reference evidence="10" key="1">
    <citation type="submission" date="2025-08" db="UniProtKB">
        <authorList>
            <consortium name="RefSeq"/>
        </authorList>
    </citation>
    <scope>IDENTIFICATION</scope>
</reference>
<dbReference type="InterPro" id="IPR031312">
    <property type="entry name" value="Na/sul_symport_CS"/>
</dbReference>
<feature type="transmembrane region" description="Helical" evidence="8">
    <location>
        <begin position="235"/>
        <end position="257"/>
    </location>
</feature>
<dbReference type="PROSITE" id="PS01271">
    <property type="entry name" value="NA_SULFATE"/>
    <property type="match status" value="1"/>
</dbReference>
<feature type="compositionally biased region" description="Basic and acidic residues" evidence="7">
    <location>
        <begin position="30"/>
        <end position="47"/>
    </location>
</feature>
<evidence type="ECO:0000256" key="6">
    <source>
        <dbReference type="ARBA" id="ARBA00023136"/>
    </source>
</evidence>
<dbReference type="Pfam" id="PF00939">
    <property type="entry name" value="Na_sulph_symp"/>
    <property type="match status" value="1"/>
</dbReference>
<sequence length="304" mass="33112">MTTNPKMTNLSPEDIFADVDGCDPRSNGRCRRDNDNDKNNDNSRDNSNDNYNAGSRGPEEADTEYQRLCKGLSLCVAYAANTGGIATLTGTPPNLVLSGQADSFAEVMTLILFVCLVLLWLSRQPEFVSGWGDLFREDYVSDSTCAVLIGCLLFVVPAERPRVFCWRVTAVTSPGEGQPASYRPLLSWKVAQDKLPWGIMLLLGGGFAVAKACTKSKLSDWLGDQLATFDSLDPWLLNLVICVIVAMATEVTSNTATATLLMPVTFQLARRLQVNPLYLMTSTALATSFAFMMPVATPPNAIVF</sequence>
<feature type="transmembrane region" description="Helical" evidence="8">
    <location>
        <begin position="195"/>
        <end position="214"/>
    </location>
</feature>
<evidence type="ECO:0000256" key="7">
    <source>
        <dbReference type="SAM" id="MobiDB-lite"/>
    </source>
</evidence>
<gene>
    <name evidence="10" type="primary">LOC106013802</name>
</gene>
<keyword evidence="6 8" id="KW-0472">Membrane</keyword>
<protein>
    <submittedName>
        <fullName evidence="10">Solute carrier family 13 member 2</fullName>
    </submittedName>
</protein>
<accession>A0ABM1W3Z2</accession>
<dbReference type="InterPro" id="IPR001898">
    <property type="entry name" value="SLC13A/DASS"/>
</dbReference>
<name>A0ABM1W3Z2_APLCA</name>
<comment type="subcellular location">
    <subcellularLocation>
        <location evidence="1">Membrane</location>
        <topology evidence="1">Multi-pass membrane protein</topology>
    </subcellularLocation>
</comment>
<dbReference type="Proteomes" id="UP000694888">
    <property type="component" value="Unplaced"/>
</dbReference>
<proteinExistence type="inferred from homology"/>
<evidence type="ECO:0000256" key="4">
    <source>
        <dbReference type="ARBA" id="ARBA00022692"/>
    </source>
</evidence>
<dbReference type="RefSeq" id="XP_035829385.1">
    <property type="nucleotide sequence ID" value="XM_035973492.1"/>
</dbReference>
<evidence type="ECO:0000256" key="5">
    <source>
        <dbReference type="ARBA" id="ARBA00022989"/>
    </source>
</evidence>
<comment type="similarity">
    <text evidence="2">Belongs to the SLC13A/DASS transporter (TC 2.A.47) family. NADC subfamily.</text>
</comment>
<keyword evidence="9" id="KW-1185">Reference proteome</keyword>
<evidence type="ECO:0000256" key="8">
    <source>
        <dbReference type="SAM" id="Phobius"/>
    </source>
</evidence>
<evidence type="ECO:0000313" key="9">
    <source>
        <dbReference type="Proteomes" id="UP000694888"/>
    </source>
</evidence>
<dbReference type="PANTHER" id="PTHR10283">
    <property type="entry name" value="SOLUTE CARRIER FAMILY 13 MEMBER"/>
    <property type="match status" value="1"/>
</dbReference>
<evidence type="ECO:0000256" key="3">
    <source>
        <dbReference type="ARBA" id="ARBA00022448"/>
    </source>
</evidence>
<keyword evidence="5 8" id="KW-1133">Transmembrane helix</keyword>
<feature type="region of interest" description="Disordered" evidence="7">
    <location>
        <begin position="1"/>
        <end position="59"/>
    </location>
</feature>
<organism evidence="9 10">
    <name type="scientific">Aplysia californica</name>
    <name type="common">California sea hare</name>
    <dbReference type="NCBI Taxonomy" id="6500"/>
    <lineage>
        <taxon>Eukaryota</taxon>
        <taxon>Metazoa</taxon>
        <taxon>Spiralia</taxon>
        <taxon>Lophotrochozoa</taxon>
        <taxon>Mollusca</taxon>
        <taxon>Gastropoda</taxon>
        <taxon>Heterobranchia</taxon>
        <taxon>Euthyneura</taxon>
        <taxon>Tectipleura</taxon>
        <taxon>Aplysiida</taxon>
        <taxon>Aplysioidea</taxon>
        <taxon>Aplysiidae</taxon>
        <taxon>Aplysia</taxon>
    </lineage>
</organism>
<keyword evidence="3" id="KW-0813">Transport</keyword>
<dbReference type="GeneID" id="106013802"/>
<dbReference type="PANTHER" id="PTHR10283:SF82">
    <property type="entry name" value="SOLUTE CARRIER FAMILY 13 MEMBER 2"/>
    <property type="match status" value="1"/>
</dbReference>
<feature type="compositionally biased region" description="Polar residues" evidence="7">
    <location>
        <begin position="1"/>
        <end position="11"/>
    </location>
</feature>
<keyword evidence="4 8" id="KW-0812">Transmembrane</keyword>
<evidence type="ECO:0000313" key="10">
    <source>
        <dbReference type="RefSeq" id="XP_035829385.1"/>
    </source>
</evidence>
<feature type="non-terminal residue" evidence="10">
    <location>
        <position position="304"/>
    </location>
</feature>
<evidence type="ECO:0000256" key="2">
    <source>
        <dbReference type="ARBA" id="ARBA00006772"/>
    </source>
</evidence>
<feature type="transmembrane region" description="Helical" evidence="8">
    <location>
        <begin position="104"/>
        <end position="122"/>
    </location>
</feature>